<evidence type="ECO:0000313" key="3">
    <source>
        <dbReference type="Proteomes" id="UP000656804"/>
    </source>
</evidence>
<dbReference type="SUPFAM" id="SSF53335">
    <property type="entry name" value="S-adenosyl-L-methionine-dependent methyltransferases"/>
    <property type="match status" value="1"/>
</dbReference>
<feature type="domain" description="Methyltransferase" evidence="1">
    <location>
        <begin position="43"/>
        <end position="132"/>
    </location>
</feature>
<keyword evidence="2" id="KW-0808">Transferase</keyword>
<organism evidence="2 3">
    <name type="scientific">Nocardioides acrostichi</name>
    <dbReference type="NCBI Taxonomy" id="2784339"/>
    <lineage>
        <taxon>Bacteria</taxon>
        <taxon>Bacillati</taxon>
        <taxon>Actinomycetota</taxon>
        <taxon>Actinomycetes</taxon>
        <taxon>Propionibacteriales</taxon>
        <taxon>Nocardioidaceae</taxon>
        <taxon>Nocardioides</taxon>
    </lineage>
</organism>
<dbReference type="RefSeq" id="WP_194502403.1">
    <property type="nucleotide sequence ID" value="NZ_JADIVZ010000002.1"/>
</dbReference>
<dbReference type="CDD" id="cd02440">
    <property type="entry name" value="AdoMet_MTases"/>
    <property type="match status" value="1"/>
</dbReference>
<reference evidence="2" key="1">
    <citation type="submission" date="2020-11" db="EMBL/GenBank/DDBJ databases">
        <title>Nocardioides sp. CBS4Y-1, whole genome shotgun sequence.</title>
        <authorList>
            <person name="Tuo L."/>
        </authorList>
    </citation>
    <scope>NUCLEOTIDE SEQUENCE</scope>
    <source>
        <strain evidence="2">CBS4Y-1</strain>
    </source>
</reference>
<dbReference type="InterPro" id="IPR041698">
    <property type="entry name" value="Methyltransf_25"/>
</dbReference>
<keyword evidence="3" id="KW-1185">Reference proteome</keyword>
<accession>A0A930UZK7</accession>
<gene>
    <name evidence="2" type="ORF">ISG29_05540</name>
</gene>
<dbReference type="EMBL" id="JADIVZ010000002">
    <property type="protein sequence ID" value="MBF4161146.1"/>
    <property type="molecule type" value="Genomic_DNA"/>
</dbReference>
<dbReference type="InterPro" id="IPR029063">
    <property type="entry name" value="SAM-dependent_MTases_sf"/>
</dbReference>
<dbReference type="GO" id="GO:0032259">
    <property type="term" value="P:methylation"/>
    <property type="evidence" value="ECO:0007669"/>
    <property type="project" value="UniProtKB-KW"/>
</dbReference>
<dbReference type="AlphaFoldDB" id="A0A930UZK7"/>
<protein>
    <submittedName>
        <fullName evidence="2">Class I SAM-dependent methyltransferase</fullName>
    </submittedName>
</protein>
<dbReference type="Pfam" id="PF13649">
    <property type="entry name" value="Methyltransf_25"/>
    <property type="match status" value="1"/>
</dbReference>
<name>A0A930UZK7_9ACTN</name>
<evidence type="ECO:0000313" key="2">
    <source>
        <dbReference type="EMBL" id="MBF4161146.1"/>
    </source>
</evidence>
<dbReference type="Gene3D" id="3.40.50.150">
    <property type="entry name" value="Vaccinia Virus protein VP39"/>
    <property type="match status" value="1"/>
</dbReference>
<evidence type="ECO:0000259" key="1">
    <source>
        <dbReference type="Pfam" id="PF13649"/>
    </source>
</evidence>
<keyword evidence="2" id="KW-0489">Methyltransferase</keyword>
<comment type="caution">
    <text evidence="2">The sequence shown here is derived from an EMBL/GenBank/DDBJ whole genome shotgun (WGS) entry which is preliminary data.</text>
</comment>
<proteinExistence type="predicted"/>
<dbReference type="GO" id="GO:0008168">
    <property type="term" value="F:methyltransferase activity"/>
    <property type="evidence" value="ECO:0007669"/>
    <property type="project" value="UniProtKB-KW"/>
</dbReference>
<sequence length="233" mass="26396">MGFFDFLDDLPRYAEKKLAINRLNTRHDLIVTPFAEELSDARVLDLAAHDGRWSYALAAAGAREVVGVEARADMAAQFADYPEGAVKQRVSQIVGDMYDVLPTLRDQTFDVVAVYGVFYHVMDHYRLLRMIRDLSPRLVIVDSEFALAPEPVIRIAREDPEVHLNTIERAESGGSPIGVPSFSAMELMAESLGWSTEWTDWQRVPRRKRGGLKSYYREPPAWKRRGTCALRPA</sequence>
<dbReference type="Proteomes" id="UP000656804">
    <property type="component" value="Unassembled WGS sequence"/>
</dbReference>